<dbReference type="InterPro" id="IPR000719">
    <property type="entry name" value="Prot_kinase_dom"/>
</dbReference>
<sequence>MMVTESADKQRKILCGIYDVIMRRGHPFLLPMRADGDPRALLYRHAAVIHRDVKTDNIIFFDEGAHDIALFDYDACIFAHDKEMKTAGIGTPNFMAPEAYDGVYTSACDLFSCGCILFSLLHGYEAFDTAEMSLEEAKKSIQEGATISPEVHEKSPAAVDLLEKLLNVDPEERPTAMEALDHPWLQDCLVLDTVTERDFFRRECDRLVSDRIKYSFALCHHLEEANVGVCVPATHMDLHFVMADDQAKCHQLEDEVSPQVRRRRVK</sequence>
<dbReference type="SUPFAM" id="SSF56112">
    <property type="entry name" value="Protein kinase-like (PK-like)"/>
    <property type="match status" value="1"/>
</dbReference>
<dbReference type="EMBL" id="CDMY01000238">
    <property type="protein sequence ID" value="CEL95768.1"/>
    <property type="molecule type" value="Genomic_DNA"/>
</dbReference>
<evidence type="ECO:0000259" key="1">
    <source>
        <dbReference type="PROSITE" id="PS50011"/>
    </source>
</evidence>
<dbReference type="AlphaFoldDB" id="A0A0G4EID7"/>
<accession>A0A0G4EID7</accession>
<keyword evidence="3" id="KW-1185">Reference proteome</keyword>
<dbReference type="SMART" id="SM00220">
    <property type="entry name" value="S_TKc"/>
    <property type="match status" value="1"/>
</dbReference>
<dbReference type="OrthoDB" id="63989at2759"/>
<name>A0A0G4EID7_VITBC</name>
<dbReference type="OMA" id="HERNITH"/>
<dbReference type="PROSITE" id="PS00108">
    <property type="entry name" value="PROTEIN_KINASE_ST"/>
    <property type="match status" value="1"/>
</dbReference>
<dbReference type="InParanoid" id="A0A0G4EID7"/>
<dbReference type="PROSITE" id="PS50011">
    <property type="entry name" value="PROTEIN_KINASE_DOM"/>
    <property type="match status" value="1"/>
</dbReference>
<proteinExistence type="predicted"/>
<dbReference type="PhylomeDB" id="A0A0G4EID7"/>
<protein>
    <recommendedName>
        <fullName evidence="1">Protein kinase domain-containing protein</fullName>
    </recommendedName>
</protein>
<organism evidence="2 3">
    <name type="scientific">Vitrella brassicaformis (strain CCMP3155)</name>
    <dbReference type="NCBI Taxonomy" id="1169540"/>
    <lineage>
        <taxon>Eukaryota</taxon>
        <taxon>Sar</taxon>
        <taxon>Alveolata</taxon>
        <taxon>Colpodellida</taxon>
        <taxon>Vitrellaceae</taxon>
        <taxon>Vitrella</taxon>
    </lineage>
</organism>
<dbReference type="InterPro" id="IPR008271">
    <property type="entry name" value="Ser/Thr_kinase_AS"/>
</dbReference>
<gene>
    <name evidence="2" type="ORF">Vbra_5006</name>
</gene>
<evidence type="ECO:0000313" key="2">
    <source>
        <dbReference type="EMBL" id="CEL95768.1"/>
    </source>
</evidence>
<dbReference type="Gene3D" id="1.10.510.10">
    <property type="entry name" value="Transferase(Phosphotransferase) domain 1"/>
    <property type="match status" value="1"/>
</dbReference>
<feature type="domain" description="Protein kinase" evidence="1">
    <location>
        <begin position="1"/>
        <end position="185"/>
    </location>
</feature>
<reference evidence="2 3" key="1">
    <citation type="submission" date="2014-11" db="EMBL/GenBank/DDBJ databases">
        <authorList>
            <person name="Zhu J."/>
            <person name="Qi W."/>
            <person name="Song R."/>
        </authorList>
    </citation>
    <scope>NUCLEOTIDE SEQUENCE [LARGE SCALE GENOMIC DNA]</scope>
</reference>
<dbReference type="VEuPathDB" id="CryptoDB:Vbra_5006"/>
<dbReference type="Proteomes" id="UP000041254">
    <property type="component" value="Unassembled WGS sequence"/>
</dbReference>
<dbReference type="Pfam" id="PF00069">
    <property type="entry name" value="Pkinase"/>
    <property type="match status" value="1"/>
</dbReference>
<dbReference type="PANTHER" id="PTHR24347">
    <property type="entry name" value="SERINE/THREONINE-PROTEIN KINASE"/>
    <property type="match status" value="1"/>
</dbReference>
<dbReference type="GO" id="GO:0004672">
    <property type="term" value="F:protein kinase activity"/>
    <property type="evidence" value="ECO:0007669"/>
    <property type="project" value="InterPro"/>
</dbReference>
<evidence type="ECO:0000313" key="3">
    <source>
        <dbReference type="Proteomes" id="UP000041254"/>
    </source>
</evidence>
<dbReference type="InterPro" id="IPR011009">
    <property type="entry name" value="Kinase-like_dom_sf"/>
</dbReference>
<dbReference type="STRING" id="1169540.A0A0G4EID7"/>
<dbReference type="GO" id="GO:0005524">
    <property type="term" value="F:ATP binding"/>
    <property type="evidence" value="ECO:0007669"/>
    <property type="project" value="InterPro"/>
</dbReference>